<evidence type="ECO:0000313" key="4">
    <source>
        <dbReference type="EMBL" id="GAA5070479.1"/>
    </source>
</evidence>
<dbReference type="PROSITE" id="PS50405">
    <property type="entry name" value="GST_CTER"/>
    <property type="match status" value="1"/>
</dbReference>
<dbReference type="InterPro" id="IPR036249">
    <property type="entry name" value="Thioredoxin-like_sf"/>
</dbReference>
<name>A0ABP9L7A5_9RHOB</name>
<comment type="caution">
    <text evidence="4">The sequence shown here is derived from an EMBL/GenBank/DDBJ whole genome shotgun (WGS) entry which is preliminary data.</text>
</comment>
<evidence type="ECO:0000256" key="1">
    <source>
        <dbReference type="RuleBase" id="RU003494"/>
    </source>
</evidence>
<sequence length="211" mass="23499">MTNTLYCFGESGNAYKAALALELAGISWEARFVDFFNGEARSPEFRAINPMGEVPVLDADGTILTQSGVIQDWVMDESGKLCGDGARATRREIVRWTIFDNQKVSGQAGPLRFLMNFLPDDKRPQEVIGFMAGRLKAALQVLEAELGTRDWLVGDSLTCADLSCCGYLYYDEPFTFDRSDYPAISAWLDRIAATPGWKHPYDLMQRAFPSA</sequence>
<proteinExistence type="inferred from homology"/>
<dbReference type="Proteomes" id="UP001499910">
    <property type="component" value="Unassembled WGS sequence"/>
</dbReference>
<keyword evidence="5" id="KW-1185">Reference proteome</keyword>
<evidence type="ECO:0000259" key="3">
    <source>
        <dbReference type="PROSITE" id="PS50405"/>
    </source>
</evidence>
<gene>
    <name evidence="4" type="ORF">GCM10023209_13260</name>
</gene>
<dbReference type="PANTHER" id="PTHR44051">
    <property type="entry name" value="GLUTATHIONE S-TRANSFERASE-RELATED"/>
    <property type="match status" value="1"/>
</dbReference>
<dbReference type="InterPro" id="IPR004045">
    <property type="entry name" value="Glutathione_S-Trfase_N"/>
</dbReference>
<dbReference type="EMBL" id="BAABHW010000002">
    <property type="protein sequence ID" value="GAA5070479.1"/>
    <property type="molecule type" value="Genomic_DNA"/>
</dbReference>
<dbReference type="InterPro" id="IPR004046">
    <property type="entry name" value="GST_C"/>
</dbReference>
<dbReference type="InterPro" id="IPR010987">
    <property type="entry name" value="Glutathione-S-Trfase_C-like"/>
</dbReference>
<comment type="similarity">
    <text evidence="1">Belongs to the GST superfamily.</text>
</comment>
<dbReference type="InterPro" id="IPR036282">
    <property type="entry name" value="Glutathione-S-Trfase_C_sf"/>
</dbReference>
<dbReference type="SUPFAM" id="SSF47616">
    <property type="entry name" value="GST C-terminal domain-like"/>
    <property type="match status" value="1"/>
</dbReference>
<dbReference type="Gene3D" id="3.40.30.10">
    <property type="entry name" value="Glutaredoxin"/>
    <property type="match status" value="1"/>
</dbReference>
<evidence type="ECO:0000313" key="5">
    <source>
        <dbReference type="Proteomes" id="UP001499910"/>
    </source>
</evidence>
<protein>
    <submittedName>
        <fullName evidence="4">Glutathione S-transferase</fullName>
    </submittedName>
</protein>
<dbReference type="Pfam" id="PF00043">
    <property type="entry name" value="GST_C"/>
    <property type="match status" value="1"/>
</dbReference>
<organism evidence="4 5">
    <name type="scientific">[Roseibacterium] beibuensis</name>
    <dbReference type="NCBI Taxonomy" id="1193142"/>
    <lineage>
        <taxon>Bacteria</taxon>
        <taxon>Pseudomonadati</taxon>
        <taxon>Pseudomonadota</taxon>
        <taxon>Alphaproteobacteria</taxon>
        <taxon>Rhodobacterales</taxon>
        <taxon>Roseobacteraceae</taxon>
        <taxon>Roseicyclus</taxon>
    </lineage>
</organism>
<dbReference type="Pfam" id="PF02798">
    <property type="entry name" value="GST_N"/>
    <property type="match status" value="1"/>
</dbReference>
<feature type="domain" description="GST N-terminal" evidence="2">
    <location>
        <begin position="1"/>
        <end position="82"/>
    </location>
</feature>
<dbReference type="SFLD" id="SFLDS00019">
    <property type="entry name" value="Glutathione_Transferase_(cytos"/>
    <property type="match status" value="1"/>
</dbReference>
<dbReference type="CDD" id="cd03056">
    <property type="entry name" value="GST_N_4"/>
    <property type="match status" value="1"/>
</dbReference>
<dbReference type="PANTHER" id="PTHR44051:SF2">
    <property type="entry name" value="HYPOTHETICAL GLUTATHIONE S-TRANSFERASE LIKE PROTEIN"/>
    <property type="match status" value="1"/>
</dbReference>
<dbReference type="RefSeq" id="WP_259549904.1">
    <property type="nucleotide sequence ID" value="NZ_BAABHW010000002.1"/>
</dbReference>
<dbReference type="PROSITE" id="PS50404">
    <property type="entry name" value="GST_NTER"/>
    <property type="match status" value="1"/>
</dbReference>
<reference evidence="5" key="1">
    <citation type="journal article" date="2019" name="Int. J. Syst. Evol. Microbiol.">
        <title>The Global Catalogue of Microorganisms (GCM) 10K type strain sequencing project: providing services to taxonomists for standard genome sequencing and annotation.</title>
        <authorList>
            <consortium name="The Broad Institute Genomics Platform"/>
            <consortium name="The Broad Institute Genome Sequencing Center for Infectious Disease"/>
            <person name="Wu L."/>
            <person name="Ma J."/>
        </authorList>
    </citation>
    <scope>NUCLEOTIDE SEQUENCE [LARGE SCALE GENOMIC DNA]</scope>
    <source>
        <strain evidence="5">JCM 18015</strain>
    </source>
</reference>
<dbReference type="SFLD" id="SFLDG01150">
    <property type="entry name" value="Main.1:_Beta-like"/>
    <property type="match status" value="1"/>
</dbReference>
<evidence type="ECO:0000259" key="2">
    <source>
        <dbReference type="PROSITE" id="PS50404"/>
    </source>
</evidence>
<dbReference type="Gene3D" id="1.20.1050.10">
    <property type="match status" value="1"/>
</dbReference>
<dbReference type="InterPro" id="IPR040079">
    <property type="entry name" value="Glutathione_S-Trfase"/>
</dbReference>
<accession>A0ABP9L7A5</accession>
<dbReference type="SFLD" id="SFLDG00358">
    <property type="entry name" value="Main_(cytGST)"/>
    <property type="match status" value="1"/>
</dbReference>
<feature type="domain" description="GST C-terminal" evidence="3">
    <location>
        <begin position="86"/>
        <end position="208"/>
    </location>
</feature>
<dbReference type="SUPFAM" id="SSF52833">
    <property type="entry name" value="Thioredoxin-like"/>
    <property type="match status" value="1"/>
</dbReference>